<feature type="binding site" evidence="9">
    <location>
        <position position="79"/>
    </location>
    <ligand>
        <name>ATP</name>
        <dbReference type="ChEBI" id="CHEBI:30616"/>
    </ligand>
</feature>
<comment type="domain">
    <text evidence="9">Has 3 domains, the large (RuvB-L) and small ATPase (RuvB-S) domains and the C-terminal head (RuvB-H) domain. The head domain binds DNA, while the ATPase domains jointly bind ATP, ADP or are empty depending on the state of the subunit in the translocation cycle. During a single DNA translocation step the structure of each domain remains the same, but their relative positions change.</text>
</comment>
<dbReference type="PATRIC" id="fig|1618434.3.peg.236"/>
<feature type="binding site" evidence="9">
    <location>
        <position position="80"/>
    </location>
    <ligand>
        <name>Mg(2+)</name>
        <dbReference type="ChEBI" id="CHEBI:18420"/>
    </ligand>
</feature>
<feature type="binding site" evidence="9">
    <location>
        <position position="81"/>
    </location>
    <ligand>
        <name>ATP</name>
        <dbReference type="ChEBI" id="CHEBI:30616"/>
    </ligand>
</feature>
<dbReference type="SUPFAM" id="SSF52540">
    <property type="entry name" value="P-loop containing nucleoside triphosphate hydrolases"/>
    <property type="match status" value="1"/>
</dbReference>
<evidence type="ECO:0000256" key="8">
    <source>
        <dbReference type="ARBA" id="ARBA00023204"/>
    </source>
</evidence>
<dbReference type="InterPro" id="IPR008824">
    <property type="entry name" value="RuvB-like_N"/>
</dbReference>
<dbReference type="GO" id="GO:0006310">
    <property type="term" value="P:DNA recombination"/>
    <property type="evidence" value="ECO:0007669"/>
    <property type="project" value="UniProtKB-UniRule"/>
</dbReference>
<feature type="region of interest" description="Small ATPAse domain (RuvB-S)" evidence="9">
    <location>
        <begin position="196"/>
        <end position="266"/>
    </location>
</feature>
<dbReference type="HAMAP" id="MF_00016">
    <property type="entry name" value="DNA_HJ_migration_RuvB"/>
    <property type="match status" value="1"/>
</dbReference>
<dbReference type="InterPro" id="IPR004605">
    <property type="entry name" value="DNA_helicase_Holl-junc_RuvB"/>
</dbReference>
<dbReference type="Gene3D" id="1.10.8.60">
    <property type="match status" value="1"/>
</dbReference>
<evidence type="ECO:0000259" key="11">
    <source>
        <dbReference type="SMART" id="SM00382"/>
    </source>
</evidence>
<evidence type="ECO:0000256" key="7">
    <source>
        <dbReference type="ARBA" id="ARBA00023172"/>
    </source>
</evidence>
<accession>A0A0G0D979</accession>
<feature type="binding site" evidence="9">
    <location>
        <position position="195"/>
    </location>
    <ligand>
        <name>ATP</name>
        <dbReference type="ChEBI" id="CHEBI:30616"/>
    </ligand>
</feature>
<dbReference type="GO" id="GO:0009378">
    <property type="term" value="F:four-way junction helicase activity"/>
    <property type="evidence" value="ECO:0007669"/>
    <property type="project" value="InterPro"/>
</dbReference>
<comment type="similarity">
    <text evidence="9">Belongs to the RuvB family.</text>
</comment>
<gene>
    <name evidence="9" type="primary">ruvB</name>
    <name evidence="12" type="ORF">UR52_C0002G0113</name>
</gene>
<keyword evidence="7 9" id="KW-0233">DNA recombination</keyword>
<keyword evidence="3 9" id="KW-0227">DNA damage</keyword>
<feature type="binding site" evidence="9">
    <location>
        <position position="80"/>
    </location>
    <ligand>
        <name>ATP</name>
        <dbReference type="ChEBI" id="CHEBI:30616"/>
    </ligand>
</feature>
<feature type="binding site" evidence="9">
    <location>
        <position position="35"/>
    </location>
    <ligand>
        <name>ATP</name>
        <dbReference type="ChEBI" id="CHEBI:30616"/>
    </ligand>
</feature>
<feature type="binding site" evidence="9">
    <location>
        <position position="324"/>
    </location>
    <ligand>
        <name>DNA</name>
        <dbReference type="ChEBI" id="CHEBI:16991"/>
    </ligand>
</feature>
<dbReference type="NCBIfam" id="NF000868">
    <property type="entry name" value="PRK00080.1"/>
    <property type="match status" value="1"/>
</dbReference>
<feature type="binding site" evidence="9">
    <location>
        <begin position="142"/>
        <end position="144"/>
    </location>
    <ligand>
        <name>ATP</name>
        <dbReference type="ChEBI" id="CHEBI:30616"/>
    </ligand>
</feature>
<keyword evidence="4 9" id="KW-0378">Hydrolase</keyword>
<dbReference type="InterPro" id="IPR008823">
    <property type="entry name" value="RuvB_wg_C"/>
</dbReference>
<comment type="subunit">
    <text evidence="9">Homohexamer. Forms an RuvA(8)-RuvB(12)-Holliday junction (HJ) complex. HJ DNA is sandwiched between 2 RuvA tetramers; dsDNA enters through RuvA and exits via RuvB. An RuvB hexamer assembles on each DNA strand where it exits the tetramer. Each RuvB hexamer is contacted by two RuvA subunits (via domain III) on 2 adjacent RuvB subunits; this complex drives branch migration. In the full resolvosome a probable DNA-RuvA(4)-RuvB(12)-RuvC(2) complex forms which resolves the HJ.</text>
</comment>
<comment type="catalytic activity">
    <reaction evidence="9">
        <text>ATP + H2O = ADP + phosphate + H(+)</text>
        <dbReference type="Rhea" id="RHEA:13065"/>
        <dbReference type="ChEBI" id="CHEBI:15377"/>
        <dbReference type="ChEBI" id="CHEBI:15378"/>
        <dbReference type="ChEBI" id="CHEBI:30616"/>
        <dbReference type="ChEBI" id="CHEBI:43474"/>
        <dbReference type="ChEBI" id="CHEBI:456216"/>
    </reaction>
</comment>
<dbReference type="GO" id="GO:0016887">
    <property type="term" value="F:ATP hydrolysis activity"/>
    <property type="evidence" value="ECO:0007669"/>
    <property type="project" value="RHEA"/>
</dbReference>
<protein>
    <recommendedName>
        <fullName evidence="9">Holliday junction branch migration complex subunit RuvB</fullName>
        <ecNumber evidence="9">3.6.4.-</ecNumber>
    </recommendedName>
</protein>
<dbReference type="Pfam" id="PF05491">
    <property type="entry name" value="WHD_RuvB"/>
    <property type="match status" value="1"/>
</dbReference>
<evidence type="ECO:0000256" key="9">
    <source>
        <dbReference type="HAMAP-Rule" id="MF_00016"/>
    </source>
</evidence>
<dbReference type="InterPro" id="IPR027417">
    <property type="entry name" value="P-loop_NTPase"/>
</dbReference>
<dbReference type="GO" id="GO:0005737">
    <property type="term" value="C:cytoplasm"/>
    <property type="evidence" value="ECO:0007669"/>
    <property type="project" value="UniProtKB-SubCell"/>
</dbReference>
<dbReference type="InterPro" id="IPR041445">
    <property type="entry name" value="AAA_lid_4"/>
</dbReference>
<dbReference type="InterPro" id="IPR036388">
    <property type="entry name" value="WH-like_DNA-bd_sf"/>
</dbReference>
<feature type="region of interest" description="Head domain (RuvB-H)" evidence="9">
    <location>
        <begin position="269"/>
        <end position="353"/>
    </location>
</feature>
<dbReference type="AlphaFoldDB" id="A0A0G0D979"/>
<evidence type="ECO:0000313" key="13">
    <source>
        <dbReference type="Proteomes" id="UP000034176"/>
    </source>
</evidence>
<feature type="binding site" evidence="9">
    <location>
        <position position="232"/>
    </location>
    <ligand>
        <name>ATP</name>
        <dbReference type="ChEBI" id="CHEBI:30616"/>
    </ligand>
</feature>
<dbReference type="STRING" id="1618434.UR52_C0002G0113"/>
<evidence type="ECO:0000256" key="4">
    <source>
        <dbReference type="ARBA" id="ARBA00022801"/>
    </source>
</evidence>
<keyword evidence="6 9" id="KW-0238">DNA-binding</keyword>
<evidence type="ECO:0000256" key="2">
    <source>
        <dbReference type="ARBA" id="ARBA00022741"/>
    </source>
</evidence>
<feature type="binding site" evidence="9">
    <location>
        <position position="76"/>
    </location>
    <ligand>
        <name>ATP</name>
        <dbReference type="ChEBI" id="CHEBI:30616"/>
    </ligand>
</feature>
<dbReference type="EC" id="3.6.4.-" evidence="9"/>
<dbReference type="EMBL" id="LBPN01000002">
    <property type="protein sequence ID" value="KKP59885.1"/>
    <property type="molecule type" value="Genomic_DNA"/>
</dbReference>
<evidence type="ECO:0000256" key="1">
    <source>
        <dbReference type="ARBA" id="ARBA00022490"/>
    </source>
</evidence>
<dbReference type="GO" id="GO:0005524">
    <property type="term" value="F:ATP binding"/>
    <property type="evidence" value="ECO:0007669"/>
    <property type="project" value="UniProtKB-UniRule"/>
</dbReference>
<feature type="region of interest" description="Disordered" evidence="10">
    <location>
        <begin position="1"/>
        <end position="22"/>
    </location>
</feature>
<comment type="caution">
    <text evidence="9">Lacks conserved residue(s) required for the propagation of feature annotation.</text>
</comment>
<keyword evidence="12" id="KW-0347">Helicase</keyword>
<feature type="compositionally biased region" description="Polar residues" evidence="10">
    <location>
        <begin position="11"/>
        <end position="22"/>
    </location>
</feature>
<reference evidence="12 13" key="1">
    <citation type="journal article" date="2015" name="Nature">
        <title>rRNA introns, odd ribosomes, and small enigmatic genomes across a large radiation of phyla.</title>
        <authorList>
            <person name="Brown C.T."/>
            <person name="Hug L.A."/>
            <person name="Thomas B.C."/>
            <person name="Sharon I."/>
            <person name="Castelle C.J."/>
            <person name="Singh A."/>
            <person name="Wilkins M.J."/>
            <person name="Williams K.H."/>
            <person name="Banfield J.F."/>
        </authorList>
    </citation>
    <scope>NUCLEOTIDE SEQUENCE [LARGE SCALE GENOMIC DNA]</scope>
</reference>
<dbReference type="GO" id="GO:0048476">
    <property type="term" value="C:Holliday junction resolvase complex"/>
    <property type="evidence" value="ECO:0007669"/>
    <property type="project" value="UniProtKB-UniRule"/>
</dbReference>
<feature type="binding site" evidence="9">
    <location>
        <position position="34"/>
    </location>
    <ligand>
        <name>ATP</name>
        <dbReference type="ChEBI" id="CHEBI:30616"/>
    </ligand>
</feature>
<evidence type="ECO:0000256" key="5">
    <source>
        <dbReference type="ARBA" id="ARBA00022840"/>
    </source>
</evidence>
<feature type="domain" description="AAA+ ATPase" evidence="11">
    <location>
        <begin position="65"/>
        <end position="196"/>
    </location>
</feature>
<dbReference type="Gene3D" id="1.10.10.10">
    <property type="entry name" value="Winged helix-like DNA-binding domain superfamily/Winged helix DNA-binding domain"/>
    <property type="match status" value="1"/>
</dbReference>
<dbReference type="PANTHER" id="PTHR42848:SF1">
    <property type="entry name" value="HOLLIDAY JUNCTION BRANCH MIGRATION COMPLEX SUBUNIT RUVB"/>
    <property type="match status" value="1"/>
</dbReference>
<dbReference type="GO" id="GO:0006281">
    <property type="term" value="P:DNA repair"/>
    <property type="evidence" value="ECO:0007669"/>
    <property type="project" value="UniProtKB-UniRule"/>
</dbReference>
<comment type="subcellular location">
    <subcellularLocation>
        <location evidence="9">Cytoplasm</location>
    </subcellularLocation>
</comment>
<feature type="binding site" evidence="9">
    <location>
        <position position="329"/>
    </location>
    <ligand>
        <name>DNA</name>
        <dbReference type="ChEBI" id="CHEBI:16991"/>
    </ligand>
</feature>
<dbReference type="Pfam" id="PF17864">
    <property type="entry name" value="AAA_lid_4"/>
    <property type="match status" value="1"/>
</dbReference>
<comment type="caution">
    <text evidence="12">The sequence shown here is derived from an EMBL/GenBank/DDBJ whole genome shotgun (WGS) entry which is preliminary data.</text>
</comment>
<dbReference type="InterPro" id="IPR036390">
    <property type="entry name" value="WH_DNA-bd_sf"/>
</dbReference>
<dbReference type="CDD" id="cd00009">
    <property type="entry name" value="AAA"/>
    <property type="match status" value="1"/>
</dbReference>
<keyword evidence="2 9" id="KW-0547">Nucleotide-binding</keyword>
<dbReference type="Pfam" id="PF05496">
    <property type="entry name" value="RuvB_N"/>
    <property type="match status" value="1"/>
</dbReference>
<feature type="region of interest" description="Large ATPase domain (RuvB-L)" evidence="9">
    <location>
        <begin position="15"/>
        <end position="195"/>
    </location>
</feature>
<evidence type="ECO:0000256" key="3">
    <source>
        <dbReference type="ARBA" id="ARBA00022763"/>
    </source>
</evidence>
<keyword evidence="8 9" id="KW-0234">DNA repair</keyword>
<dbReference type="GO" id="GO:0000400">
    <property type="term" value="F:four-way junction DNA binding"/>
    <property type="evidence" value="ECO:0007669"/>
    <property type="project" value="UniProtKB-UniRule"/>
</dbReference>
<dbReference type="SMART" id="SM00382">
    <property type="entry name" value="AAA"/>
    <property type="match status" value="1"/>
</dbReference>
<organism evidence="12 13">
    <name type="scientific">Candidatus Gottesmanbacteria bacterium GW2011_GWA1_34_13</name>
    <dbReference type="NCBI Taxonomy" id="1618434"/>
    <lineage>
        <taxon>Bacteria</taxon>
        <taxon>Candidatus Gottesmaniibacteriota</taxon>
    </lineage>
</organism>
<evidence type="ECO:0000256" key="6">
    <source>
        <dbReference type="ARBA" id="ARBA00023125"/>
    </source>
</evidence>
<dbReference type="Gene3D" id="3.40.50.300">
    <property type="entry name" value="P-loop containing nucleotide triphosphate hydrolases"/>
    <property type="match status" value="1"/>
</dbReference>
<keyword evidence="1 9" id="KW-0963">Cytoplasm</keyword>
<evidence type="ECO:0000256" key="10">
    <source>
        <dbReference type="SAM" id="MobiDB-lite"/>
    </source>
</evidence>
<dbReference type="InterPro" id="IPR003593">
    <property type="entry name" value="AAA+_ATPase"/>
</dbReference>
<comment type="function">
    <text evidence="9">The RuvA-RuvB-RuvC complex processes Holliday junction (HJ) DNA during genetic recombination and DNA repair, while the RuvA-RuvB complex plays an important role in the rescue of blocked DNA replication forks via replication fork reversal (RFR). RuvA specifically binds to HJ cruciform DNA, conferring on it an open structure. The RuvB hexamer acts as an ATP-dependent pump, pulling dsDNA into and through the RuvAB complex. RuvB forms 2 homohexamers on either side of HJ DNA bound by 1 or 2 RuvA tetramers; 4 subunits per hexamer contact DNA at a time. Coordinated motions by a converter formed by DNA-disengaged RuvB subunits stimulates ATP hydrolysis and nucleotide exchange. Immobilization of the converter enables RuvB to convert the ATP-contained energy into a lever motion, pulling 2 nucleotides of DNA out of the RuvA tetramer per ATP hydrolyzed, thus driving DNA branch migration. The RuvB motors rotate together with the DNA substrate, which together with the progressing nucleotide cycle form the mechanistic basis for DNA recombination by continuous HJ branch migration. Branch migration allows RuvC to scan DNA until it finds its consensus sequence, where it cleaves and resolves cruciform DNA.</text>
</comment>
<proteinExistence type="inferred from homology"/>
<dbReference type="SUPFAM" id="SSF46785">
    <property type="entry name" value="Winged helix' DNA-binding domain"/>
    <property type="match status" value="1"/>
</dbReference>
<dbReference type="PANTHER" id="PTHR42848">
    <property type="match status" value="1"/>
</dbReference>
<evidence type="ECO:0000313" key="12">
    <source>
        <dbReference type="EMBL" id="KKP59885.1"/>
    </source>
</evidence>
<keyword evidence="5 9" id="KW-0067">ATP-binding</keyword>
<sequence length="353" mass="38994">MSIVSQDLKKNPQNNPSASSGQAYQEEDQLLISLRAQNWLEFCGQKKVVESIKIGIQAAKKRKEALEHILLYGPPGLGKTTLAHIISKEMGSSIRVTSGPAIERAGDLAAILTNLSPNDILFIDEIHRLNKFVEETLYPAMEDYALDLVVGKGPSARTLRLDLPRFTIIGATTRIGLLSSPMRDRFGSILRLNFYKPEELETIIEKGAKKLKVPIDTKSLQELSRRSRGTPRIALKLLKRVRDIAQVKGEGKITAGLLKSAFEILEVDPMGLDDIDRRLLLSIIDKHAGGPVGIETIAATISEDVGTVEDVIEPYLMQSGFLKRTPRGRVVTVLSYEHLGKKIPKTLAQAELF</sequence>
<name>A0A0G0D979_9BACT</name>
<dbReference type="NCBIfam" id="TIGR00635">
    <property type="entry name" value="ruvB"/>
    <property type="match status" value="1"/>
</dbReference>
<dbReference type="Proteomes" id="UP000034176">
    <property type="component" value="Unassembled WGS sequence"/>
</dbReference>
<feature type="binding site" evidence="9">
    <location>
        <position position="185"/>
    </location>
    <ligand>
        <name>ATP</name>
        <dbReference type="ChEBI" id="CHEBI:30616"/>
    </ligand>
</feature>